<dbReference type="PROSITE" id="PS51846">
    <property type="entry name" value="CNNM"/>
    <property type="match status" value="1"/>
</dbReference>
<dbReference type="Pfam" id="PF03471">
    <property type="entry name" value="CorC_HlyC"/>
    <property type="match status" value="1"/>
</dbReference>
<dbReference type="SUPFAM" id="SSF54631">
    <property type="entry name" value="CBS-domain pair"/>
    <property type="match status" value="1"/>
</dbReference>
<proteinExistence type="predicted"/>
<sequence>MIRGFIVSIWIEISFIFLLIFLNGLLALSELAIVSARKTRLEQLAKQGDSRAGLALKLSNSPDSFLSTIQIGITFVGILTGAFGGATIAELLARYLDGFPVLTPYAESIGVVIVVIGITYLSLIIGELVPKRLALNNPERLACLVAPSIKRLARLAHPLVVFLSGSSRMLLSILRIKPSAAAAVTEEEIKLLIAKGTQTGTFQEFEQDTIERVFRLADRRVAVLMTHRSDIICLSLTESEKETRHKIAEHKYSFYPVVRDNLDNIVGVVRGKELLSLAMEGKPFNLKEICLKPLFVFETTPAVKMLELFKKYGTYIAFVVDEYGAIHGLVTRDDILRSVFEDIEDISERKEGERQIVQREDGSWLISGSLPLDELMDYMKIGSLSEEDRAGMNTVGGFVMTKIGAVPLEGQQFLWEGLRWEVVDMDGRRVDKILVSQVKKTKNQ</sequence>
<dbReference type="GO" id="GO:0005886">
    <property type="term" value="C:plasma membrane"/>
    <property type="evidence" value="ECO:0007669"/>
    <property type="project" value="UniProtKB-SubCell"/>
</dbReference>
<evidence type="ECO:0000256" key="10">
    <source>
        <dbReference type="SAM" id="Phobius"/>
    </source>
</evidence>
<reference evidence="13" key="1">
    <citation type="submission" date="2018-01" db="EMBL/GenBank/DDBJ databases">
        <authorList>
            <person name="Regsiter A."/>
            <person name="William W."/>
        </authorList>
    </citation>
    <scope>NUCLEOTIDE SEQUENCE</scope>
    <source>
        <strain evidence="13">TRIP AH-1</strain>
    </source>
</reference>
<evidence type="ECO:0008006" key="14">
    <source>
        <dbReference type="Google" id="ProtNLM"/>
    </source>
</evidence>
<evidence type="ECO:0000256" key="5">
    <source>
        <dbReference type="ARBA" id="ARBA00022989"/>
    </source>
</evidence>
<evidence type="ECO:0000256" key="4">
    <source>
        <dbReference type="ARBA" id="ARBA00022737"/>
    </source>
</evidence>
<feature type="domain" description="CNNM transmembrane" evidence="12">
    <location>
        <begin position="5"/>
        <end position="206"/>
    </location>
</feature>
<dbReference type="Pfam" id="PF00571">
    <property type="entry name" value="CBS"/>
    <property type="match status" value="2"/>
</dbReference>
<evidence type="ECO:0000256" key="6">
    <source>
        <dbReference type="ARBA" id="ARBA00023122"/>
    </source>
</evidence>
<dbReference type="InterPro" id="IPR044751">
    <property type="entry name" value="Ion_transp-like_CBS"/>
</dbReference>
<keyword evidence="6 8" id="KW-0129">CBS domain</keyword>
<dbReference type="InterPro" id="IPR016169">
    <property type="entry name" value="FAD-bd_PCMH_sub2"/>
</dbReference>
<name>A0A445MYJ2_9BACT</name>
<evidence type="ECO:0000256" key="2">
    <source>
        <dbReference type="ARBA" id="ARBA00022475"/>
    </source>
</evidence>
<accession>A0A445MYJ2</accession>
<keyword evidence="4" id="KW-0677">Repeat</keyword>
<evidence type="ECO:0000256" key="1">
    <source>
        <dbReference type="ARBA" id="ARBA00004651"/>
    </source>
</evidence>
<evidence type="ECO:0000259" key="12">
    <source>
        <dbReference type="PROSITE" id="PS51846"/>
    </source>
</evidence>
<dbReference type="Gene3D" id="3.10.580.10">
    <property type="entry name" value="CBS-domain"/>
    <property type="match status" value="1"/>
</dbReference>
<evidence type="ECO:0000256" key="7">
    <source>
        <dbReference type="ARBA" id="ARBA00023136"/>
    </source>
</evidence>
<keyword evidence="5 9" id="KW-1133">Transmembrane helix</keyword>
<dbReference type="GO" id="GO:0050660">
    <property type="term" value="F:flavin adenine dinucleotide binding"/>
    <property type="evidence" value="ECO:0007669"/>
    <property type="project" value="InterPro"/>
</dbReference>
<dbReference type="InterPro" id="IPR000644">
    <property type="entry name" value="CBS_dom"/>
</dbReference>
<dbReference type="AlphaFoldDB" id="A0A445MYJ2"/>
<protein>
    <recommendedName>
        <fullName evidence="14">HlyC/CorC family transporter</fullName>
    </recommendedName>
</protein>
<evidence type="ECO:0000313" key="13">
    <source>
        <dbReference type="EMBL" id="SPD74442.1"/>
    </source>
</evidence>
<feature type="domain" description="CBS" evidence="11">
    <location>
        <begin position="225"/>
        <end position="284"/>
    </location>
</feature>
<dbReference type="SMART" id="SM01091">
    <property type="entry name" value="CorC_HlyC"/>
    <property type="match status" value="1"/>
</dbReference>
<dbReference type="CDD" id="cd04590">
    <property type="entry name" value="CBS_pair_CorC_HlyC_assoc"/>
    <property type="match status" value="1"/>
</dbReference>
<evidence type="ECO:0000256" key="3">
    <source>
        <dbReference type="ARBA" id="ARBA00022692"/>
    </source>
</evidence>
<dbReference type="InterPro" id="IPR002550">
    <property type="entry name" value="CNNM"/>
</dbReference>
<dbReference type="PROSITE" id="PS51371">
    <property type="entry name" value="CBS"/>
    <property type="match status" value="2"/>
</dbReference>
<dbReference type="InterPro" id="IPR046342">
    <property type="entry name" value="CBS_dom_sf"/>
</dbReference>
<feature type="transmembrane region" description="Helical" evidence="10">
    <location>
        <begin position="109"/>
        <end position="130"/>
    </location>
</feature>
<keyword evidence="7 9" id="KW-0472">Membrane</keyword>
<dbReference type="PANTHER" id="PTHR43099">
    <property type="entry name" value="UPF0053 PROTEIN YRKA"/>
    <property type="match status" value="1"/>
</dbReference>
<evidence type="ECO:0000259" key="11">
    <source>
        <dbReference type="PROSITE" id="PS51371"/>
    </source>
</evidence>
<keyword evidence="2" id="KW-1003">Cell membrane</keyword>
<feature type="transmembrane region" description="Helical" evidence="10">
    <location>
        <begin position="65"/>
        <end position="89"/>
    </location>
</feature>
<dbReference type="EMBL" id="OJIN01000146">
    <property type="protein sequence ID" value="SPD74442.1"/>
    <property type="molecule type" value="Genomic_DNA"/>
</dbReference>
<comment type="subcellular location">
    <subcellularLocation>
        <location evidence="1">Cell membrane</location>
        <topology evidence="1">Multi-pass membrane protein</topology>
    </subcellularLocation>
</comment>
<dbReference type="InterPro" id="IPR036318">
    <property type="entry name" value="FAD-bd_PCMH-like_sf"/>
</dbReference>
<organism evidence="13">
    <name type="scientific">uncultured Desulfobacterium sp</name>
    <dbReference type="NCBI Taxonomy" id="201089"/>
    <lineage>
        <taxon>Bacteria</taxon>
        <taxon>Pseudomonadati</taxon>
        <taxon>Thermodesulfobacteriota</taxon>
        <taxon>Desulfobacteria</taxon>
        <taxon>Desulfobacterales</taxon>
        <taxon>Desulfobacteriaceae</taxon>
        <taxon>Desulfobacterium</taxon>
        <taxon>environmental samples</taxon>
    </lineage>
</organism>
<dbReference type="SUPFAM" id="SSF56176">
    <property type="entry name" value="FAD-binding/transporter-associated domain-like"/>
    <property type="match status" value="1"/>
</dbReference>
<dbReference type="Gene3D" id="3.30.465.10">
    <property type="match status" value="1"/>
</dbReference>
<keyword evidence="3 9" id="KW-0812">Transmembrane</keyword>
<gene>
    <name evidence="13" type="ORF">PITCH_A230128</name>
</gene>
<evidence type="ECO:0000256" key="8">
    <source>
        <dbReference type="PROSITE-ProRule" id="PRU00703"/>
    </source>
</evidence>
<dbReference type="Pfam" id="PF01595">
    <property type="entry name" value="CNNM"/>
    <property type="match status" value="1"/>
</dbReference>
<evidence type="ECO:0000256" key="9">
    <source>
        <dbReference type="PROSITE-ProRule" id="PRU01193"/>
    </source>
</evidence>
<feature type="domain" description="CBS" evidence="11">
    <location>
        <begin position="286"/>
        <end position="346"/>
    </location>
</feature>
<dbReference type="InterPro" id="IPR005170">
    <property type="entry name" value="Transptr-assoc_dom"/>
</dbReference>
<dbReference type="InterPro" id="IPR051676">
    <property type="entry name" value="UPF0053_domain"/>
</dbReference>
<feature type="transmembrane region" description="Helical" evidence="10">
    <location>
        <begin position="6"/>
        <end position="28"/>
    </location>
</feature>
<dbReference type="PANTHER" id="PTHR43099:SF5">
    <property type="entry name" value="HLYC_CORC FAMILY TRANSPORTER"/>
    <property type="match status" value="1"/>
</dbReference>